<keyword evidence="2" id="KW-0808">Transferase</keyword>
<dbReference type="GO" id="GO:0016740">
    <property type="term" value="F:transferase activity"/>
    <property type="evidence" value="ECO:0007669"/>
    <property type="project" value="UniProtKB-KW"/>
</dbReference>
<dbReference type="CDD" id="cd14503">
    <property type="entry name" value="PTP-bact"/>
    <property type="match status" value="1"/>
</dbReference>
<accession>A0ABT9HBH8</accession>
<sequence>MSEFKPLSDTVFAAGQIAPDDIARAAAQGVTLIVNNRPDGEAPGQPDGETIEAAARAAGIDYAAIPIDSSGFDMARIAAMQAALGDAEGKILAYCRTGTRSTLLWALAEARGGRDPASIERAAQAAGYDLGPIRPALIELAEQAQR</sequence>
<evidence type="ECO:0000313" key="3">
    <source>
        <dbReference type="Proteomes" id="UP001235664"/>
    </source>
</evidence>
<dbReference type="InterPro" id="IPR005939">
    <property type="entry name" value="BLH_phosphatase-like"/>
</dbReference>
<evidence type="ECO:0000313" key="2">
    <source>
        <dbReference type="EMBL" id="MDP4540673.1"/>
    </source>
</evidence>
<gene>
    <name evidence="2" type="ORF">Q9K01_13660</name>
</gene>
<name>A0ABT9HBH8_9SPHN</name>
<dbReference type="NCBIfam" id="TIGR01244">
    <property type="entry name" value="TIGR01244 family sulfur transferase"/>
    <property type="match status" value="1"/>
</dbReference>
<protein>
    <submittedName>
        <fullName evidence="2">TIGR01244 family sulfur transferase</fullName>
    </submittedName>
</protein>
<feature type="domain" description="Beta-lactamase hydrolase-like protein phosphatase-like" evidence="1">
    <location>
        <begin position="5"/>
        <end position="110"/>
    </location>
</feature>
<organism evidence="2 3">
    <name type="scientific">Qipengyuania benthica</name>
    <dbReference type="NCBI Taxonomy" id="3067651"/>
    <lineage>
        <taxon>Bacteria</taxon>
        <taxon>Pseudomonadati</taxon>
        <taxon>Pseudomonadota</taxon>
        <taxon>Alphaproteobacteria</taxon>
        <taxon>Sphingomonadales</taxon>
        <taxon>Erythrobacteraceae</taxon>
        <taxon>Qipengyuania</taxon>
    </lineage>
</organism>
<comment type="caution">
    <text evidence="2">The sequence shown here is derived from an EMBL/GenBank/DDBJ whole genome shotgun (WGS) entry which is preliminary data.</text>
</comment>
<dbReference type="RefSeq" id="WP_305930677.1">
    <property type="nucleotide sequence ID" value="NZ_JAVAIL010000005.1"/>
</dbReference>
<dbReference type="SUPFAM" id="SSF52799">
    <property type="entry name" value="(Phosphotyrosine protein) phosphatases II"/>
    <property type="match status" value="1"/>
</dbReference>
<dbReference type="Gene3D" id="3.90.190.10">
    <property type="entry name" value="Protein tyrosine phosphatase superfamily"/>
    <property type="match status" value="1"/>
</dbReference>
<dbReference type="InterPro" id="IPR029021">
    <property type="entry name" value="Prot-tyrosine_phosphatase-like"/>
</dbReference>
<keyword evidence="3" id="KW-1185">Reference proteome</keyword>
<reference evidence="2 3" key="1">
    <citation type="submission" date="2023-08" db="EMBL/GenBank/DDBJ databases">
        <title>genomic of DY56.</title>
        <authorList>
            <person name="Wang Y."/>
        </authorList>
    </citation>
    <scope>NUCLEOTIDE SEQUENCE [LARGE SCALE GENOMIC DNA]</scope>
    <source>
        <strain evidence="2 3">DY56-A-20</strain>
    </source>
</reference>
<dbReference type="Proteomes" id="UP001235664">
    <property type="component" value="Unassembled WGS sequence"/>
</dbReference>
<proteinExistence type="predicted"/>
<evidence type="ECO:0000259" key="1">
    <source>
        <dbReference type="Pfam" id="PF04273"/>
    </source>
</evidence>
<dbReference type="Pfam" id="PF04273">
    <property type="entry name" value="BLH_phosphatase"/>
    <property type="match status" value="1"/>
</dbReference>
<dbReference type="EMBL" id="JAVAIL010000005">
    <property type="protein sequence ID" value="MDP4540673.1"/>
    <property type="molecule type" value="Genomic_DNA"/>
</dbReference>